<evidence type="ECO:0000313" key="11">
    <source>
        <dbReference type="RefSeq" id="XP_032831883.1"/>
    </source>
</evidence>
<feature type="domain" description="DFDF" evidence="8">
    <location>
        <begin position="189"/>
        <end position="225"/>
    </location>
</feature>
<accession>A0AAJ7U906</accession>
<dbReference type="Proteomes" id="UP001318040">
    <property type="component" value="Chromosome 57"/>
</dbReference>
<dbReference type="InterPro" id="IPR025762">
    <property type="entry name" value="DFDF"/>
</dbReference>
<dbReference type="Pfam" id="PF12701">
    <property type="entry name" value="LSM14"/>
    <property type="match status" value="1"/>
</dbReference>
<evidence type="ECO:0000313" key="9">
    <source>
        <dbReference type="Proteomes" id="UP001318040"/>
    </source>
</evidence>
<feature type="compositionally biased region" description="Gly residues" evidence="6">
    <location>
        <begin position="167"/>
        <end position="177"/>
    </location>
</feature>
<keyword evidence="4" id="KW-0963">Cytoplasm</keyword>
<dbReference type="InterPro" id="IPR004443">
    <property type="entry name" value="YjeF_N_dom"/>
</dbReference>
<evidence type="ECO:0000256" key="2">
    <source>
        <dbReference type="ARBA" id="ARBA00006610"/>
    </source>
</evidence>
<dbReference type="RefSeq" id="XP_032831883.1">
    <property type="nucleotide sequence ID" value="XM_032975992.1"/>
</dbReference>
<sequence>MEDRWGGCVVSLNCGPVLGVYQGRVSRVDQQCQSISLVQPFRNGARCTVPELTLSATDIKELKILELPPEPASFQHTQMLVDNGTAPVAMTNGAQSASHPIARRGEREAEAADSSSQQQQQQQPPSSRAHTDVPGSTPSKGFRRRHNSWSSSNRQALMGTTPKRNAGGRGGGAGPAAGGRRSGRDEDCFADDLDDLLDTEFDFEKNLALFDKAAVFQEIEMHHGGGGPASVQSNGAAARTRGTPPADTQKYRHDENVLAAAPSEFHRIDVPQPGPKLYCTDTGMVVPSVSPALHRQLLGAAERAGLTAERRRDVLGVCATQMALSLLGGSNRMDPKNSHQRPTVVVLCGPHRRGAQGACVARHLANRDVHVIALVPRAPPGGLAEEVRLLERTTTARCVGSVAELPGTAVDLVVECLLGDPDESPGTGGGVGAAGPLGHLKPPREAAAWAAANLAPLLAVDPPPPAQNAPSKAGGVAFAAKWSLVLGLPSSLGEGAGRVYLCDVGIPVRVFEEVGIAYHSPFGCKFVIPLHST</sequence>
<protein>
    <recommendedName>
        <fullName evidence="3">Enhancer of mRNA-decapping protein 3</fullName>
    </recommendedName>
    <alternativeName>
        <fullName evidence="5">YjeF domain-containing protein 1</fullName>
    </alternativeName>
</protein>
<evidence type="ECO:0000259" key="7">
    <source>
        <dbReference type="PROSITE" id="PS51385"/>
    </source>
</evidence>
<comment type="similarity">
    <text evidence="2">Belongs to the EDC3 family.</text>
</comment>
<comment type="subcellular location">
    <subcellularLocation>
        <location evidence="1">Cytoplasm</location>
        <location evidence="1">P-body</location>
    </subcellularLocation>
</comment>
<proteinExistence type="inferred from homology"/>
<dbReference type="CDD" id="cd01737">
    <property type="entry name" value="LSm16_N"/>
    <property type="match status" value="1"/>
</dbReference>
<dbReference type="GO" id="GO:0000932">
    <property type="term" value="C:P-body"/>
    <property type="evidence" value="ECO:0007669"/>
    <property type="project" value="UniProtKB-SubCell"/>
</dbReference>
<dbReference type="GO" id="GO:0003729">
    <property type="term" value="F:mRNA binding"/>
    <property type="evidence" value="ECO:0007669"/>
    <property type="project" value="InterPro"/>
</dbReference>
<dbReference type="PROSITE" id="PS51512">
    <property type="entry name" value="DFDF"/>
    <property type="match status" value="1"/>
</dbReference>
<evidence type="ECO:0000256" key="4">
    <source>
        <dbReference type="ARBA" id="ARBA00022490"/>
    </source>
</evidence>
<dbReference type="Gene3D" id="3.40.50.10260">
    <property type="entry name" value="YjeF N-terminal domain"/>
    <property type="match status" value="1"/>
</dbReference>
<dbReference type="Pfam" id="PF09532">
    <property type="entry name" value="FDF"/>
    <property type="match status" value="1"/>
</dbReference>
<evidence type="ECO:0000259" key="8">
    <source>
        <dbReference type="PROSITE" id="PS51512"/>
    </source>
</evidence>
<dbReference type="Pfam" id="PF03853">
    <property type="entry name" value="YjeF_N"/>
    <property type="match status" value="1"/>
</dbReference>
<gene>
    <name evidence="10 11" type="primary">EDC3</name>
</gene>
<dbReference type="InterPro" id="IPR025609">
    <property type="entry name" value="Lsm14-like_N"/>
</dbReference>
<evidence type="ECO:0000256" key="1">
    <source>
        <dbReference type="ARBA" id="ARBA00004201"/>
    </source>
</evidence>
<name>A0AAJ7U906_PETMA</name>
<feature type="domain" description="YjeF N-terminal" evidence="7">
    <location>
        <begin position="290"/>
        <end position="512"/>
    </location>
</feature>
<feature type="region of interest" description="Disordered" evidence="6">
    <location>
        <begin position="224"/>
        <end position="249"/>
    </location>
</feature>
<dbReference type="FunFam" id="2.30.30.100:FF:000026">
    <property type="entry name" value="Enhancer of mRNA-decapping protein 3"/>
    <property type="match status" value="1"/>
</dbReference>
<dbReference type="PANTHER" id="PTHR13612">
    <property type="entry name" value="ENHANCER OF MRNA-DECAPPING PROTEIN 3"/>
    <property type="match status" value="1"/>
</dbReference>
<evidence type="ECO:0000313" key="10">
    <source>
        <dbReference type="RefSeq" id="XP_032831882.1"/>
    </source>
</evidence>
<dbReference type="InterPro" id="IPR034107">
    <property type="entry name" value="Lsm16_N"/>
</dbReference>
<evidence type="ECO:0000256" key="6">
    <source>
        <dbReference type="SAM" id="MobiDB-lite"/>
    </source>
</evidence>
<dbReference type="GeneID" id="116955043"/>
<dbReference type="PROSITE" id="PS51385">
    <property type="entry name" value="YJEF_N"/>
    <property type="match status" value="1"/>
</dbReference>
<dbReference type="InterPro" id="IPR036652">
    <property type="entry name" value="YjeF_N_dom_sf"/>
</dbReference>
<dbReference type="Pfam" id="PF16598">
    <property type="entry name" value="Edc3_linker"/>
    <property type="match status" value="1"/>
</dbReference>
<evidence type="ECO:0000256" key="5">
    <source>
        <dbReference type="ARBA" id="ARBA00032192"/>
    </source>
</evidence>
<dbReference type="GO" id="GO:0033962">
    <property type="term" value="P:P-body assembly"/>
    <property type="evidence" value="ECO:0007669"/>
    <property type="project" value="TreeGrafter"/>
</dbReference>
<dbReference type="InterPro" id="IPR019050">
    <property type="entry name" value="FDF_dom"/>
</dbReference>
<reference evidence="10 11" key="1">
    <citation type="submission" date="2025-04" db="UniProtKB">
        <authorList>
            <consortium name="RefSeq"/>
        </authorList>
    </citation>
    <scope>IDENTIFICATION</scope>
    <source>
        <tissue evidence="10 11">Sperm</tissue>
    </source>
</reference>
<evidence type="ECO:0000256" key="3">
    <source>
        <dbReference type="ARBA" id="ARBA00015797"/>
    </source>
</evidence>
<dbReference type="SUPFAM" id="SSF64153">
    <property type="entry name" value="YjeF N-terminal domain-like"/>
    <property type="match status" value="1"/>
</dbReference>
<dbReference type="RefSeq" id="XP_032831882.1">
    <property type="nucleotide sequence ID" value="XM_032975991.1"/>
</dbReference>
<dbReference type="SMART" id="SM01271">
    <property type="entry name" value="LSM14"/>
    <property type="match status" value="1"/>
</dbReference>
<dbReference type="Gene3D" id="2.30.30.100">
    <property type="match status" value="1"/>
</dbReference>
<dbReference type="SMART" id="SM01199">
    <property type="entry name" value="FDF"/>
    <property type="match status" value="1"/>
</dbReference>
<feature type="region of interest" description="Disordered" evidence="6">
    <location>
        <begin position="88"/>
        <end position="185"/>
    </location>
</feature>
<dbReference type="AlphaFoldDB" id="A0AAJ7U906"/>
<dbReference type="KEGG" id="pmrn:116955043"/>
<dbReference type="CTD" id="80153"/>
<keyword evidence="9" id="KW-1185">Reference proteome</keyword>
<feature type="compositionally biased region" description="Low complexity" evidence="6">
    <location>
        <begin position="112"/>
        <end position="127"/>
    </location>
</feature>
<dbReference type="GO" id="GO:0031087">
    <property type="term" value="P:deadenylation-independent decapping of nuclear-transcribed mRNA"/>
    <property type="evidence" value="ECO:0007669"/>
    <property type="project" value="InterPro"/>
</dbReference>
<organism evidence="9 10">
    <name type="scientific">Petromyzon marinus</name>
    <name type="common">Sea lamprey</name>
    <dbReference type="NCBI Taxonomy" id="7757"/>
    <lineage>
        <taxon>Eukaryota</taxon>
        <taxon>Metazoa</taxon>
        <taxon>Chordata</taxon>
        <taxon>Craniata</taxon>
        <taxon>Vertebrata</taxon>
        <taxon>Cyclostomata</taxon>
        <taxon>Hyperoartia</taxon>
        <taxon>Petromyzontiformes</taxon>
        <taxon>Petromyzontidae</taxon>
        <taxon>Petromyzon</taxon>
    </lineage>
</organism>
<dbReference type="PANTHER" id="PTHR13612:SF0">
    <property type="entry name" value="ENHANCER OF MRNA-DECAPPING PROTEIN 3"/>
    <property type="match status" value="1"/>
</dbReference>